<dbReference type="PANTHER" id="PTHR22981:SF7">
    <property type="entry name" value="3-HYDROXYISOBUTYRATE DEHYDROGENASE, MITOCHONDRIAL"/>
    <property type="match status" value="1"/>
</dbReference>
<dbReference type="SUPFAM" id="SSF51735">
    <property type="entry name" value="NAD(P)-binding Rossmann-fold domains"/>
    <property type="match status" value="1"/>
</dbReference>
<dbReference type="PIRSF" id="PIRSF000103">
    <property type="entry name" value="HIBADH"/>
    <property type="match status" value="1"/>
</dbReference>
<dbReference type="Gene3D" id="3.40.50.720">
    <property type="entry name" value="NAD(P)-binding Rossmann-like Domain"/>
    <property type="match status" value="1"/>
</dbReference>
<accession>A0A502BJM7</accession>
<dbReference type="Proteomes" id="UP000315388">
    <property type="component" value="Unassembled WGS sequence"/>
</dbReference>
<comment type="caution">
    <text evidence="7">The sequence shown here is derived from an EMBL/GenBank/DDBJ whole genome shotgun (WGS) entry which is preliminary data.</text>
</comment>
<name>A0A502BJM7_9HYPH</name>
<gene>
    <name evidence="7" type="ORF">FHY56_15080</name>
</gene>
<dbReference type="SUPFAM" id="SSF48179">
    <property type="entry name" value="6-phosphogluconate dehydrogenase C-terminal domain-like"/>
    <property type="match status" value="1"/>
</dbReference>
<evidence type="ECO:0000256" key="1">
    <source>
        <dbReference type="ARBA" id="ARBA00023002"/>
    </source>
</evidence>
<dbReference type="Pfam" id="PF03446">
    <property type="entry name" value="NAD_binding_2"/>
    <property type="match status" value="1"/>
</dbReference>
<dbReference type="GO" id="GO:0050661">
    <property type="term" value="F:NADP binding"/>
    <property type="evidence" value="ECO:0007669"/>
    <property type="project" value="InterPro"/>
</dbReference>
<dbReference type="InterPro" id="IPR029154">
    <property type="entry name" value="HIBADH-like_NADP-bd"/>
</dbReference>
<evidence type="ECO:0000256" key="2">
    <source>
        <dbReference type="ARBA" id="ARBA00023027"/>
    </source>
</evidence>
<evidence type="ECO:0000256" key="3">
    <source>
        <dbReference type="PIRSR" id="PIRSR000103-1"/>
    </source>
</evidence>
<keyword evidence="4" id="KW-0812">Transmembrane</keyword>
<dbReference type="InterPro" id="IPR008927">
    <property type="entry name" value="6-PGluconate_DH-like_C_sf"/>
</dbReference>
<feature type="transmembrane region" description="Helical" evidence="4">
    <location>
        <begin position="12"/>
        <end position="31"/>
    </location>
</feature>
<organism evidence="7 8">
    <name type="scientific">Brucella gallinifaecis</name>
    <dbReference type="NCBI Taxonomy" id="215590"/>
    <lineage>
        <taxon>Bacteria</taxon>
        <taxon>Pseudomonadati</taxon>
        <taxon>Pseudomonadota</taxon>
        <taxon>Alphaproteobacteria</taxon>
        <taxon>Hyphomicrobiales</taxon>
        <taxon>Brucellaceae</taxon>
        <taxon>Brucella/Ochrobactrum group</taxon>
        <taxon>Brucella</taxon>
    </lineage>
</organism>
<sequence length="302" mass="32584">MRECNKFRKQKMNIGFVGAGKMGLPIAFNIVRKLGRPITVVDPHLPKIPDELDIDPAMFNFSSSLHDLADCDVVILCLPDSNVVSTVVEGRGNLDGLSEILHAESTIIDCSSCIATETIRLAELLGKRGIAFHDAPVSGGLVRAWKGELTVMVGGLDTLNPLMNIIEAFAAKVVSLEKVGDGHVMKTANNYLLAANIISFAEALRFAREAGISFEKFDEVVNSSSGGSYVSLNKIETVARDDDSVSFTTGLIAKDVRNFIESCAGIGLDMPMSAHVAELWDETIRKVGPNVDSLKIYRTLGS</sequence>
<dbReference type="GO" id="GO:0051287">
    <property type="term" value="F:NAD binding"/>
    <property type="evidence" value="ECO:0007669"/>
    <property type="project" value="InterPro"/>
</dbReference>
<dbReference type="Pfam" id="PF14833">
    <property type="entry name" value="NAD_binding_11"/>
    <property type="match status" value="1"/>
</dbReference>
<keyword evidence="1" id="KW-0560">Oxidoreductase</keyword>
<feature type="active site" evidence="3">
    <location>
        <position position="186"/>
    </location>
</feature>
<dbReference type="InterPro" id="IPR006115">
    <property type="entry name" value="6PGDH_NADP-bd"/>
</dbReference>
<evidence type="ECO:0000259" key="6">
    <source>
        <dbReference type="Pfam" id="PF14833"/>
    </source>
</evidence>
<keyword evidence="8" id="KW-1185">Reference proteome</keyword>
<feature type="domain" description="6-phosphogluconate dehydrogenase NADP-binding" evidence="5">
    <location>
        <begin position="13"/>
        <end position="174"/>
    </location>
</feature>
<evidence type="ECO:0000259" key="5">
    <source>
        <dbReference type="Pfam" id="PF03446"/>
    </source>
</evidence>
<dbReference type="InterPro" id="IPR015815">
    <property type="entry name" value="HIBADH-related"/>
</dbReference>
<keyword evidence="2" id="KW-0520">NAD</keyword>
<dbReference type="Gene3D" id="1.10.1040.10">
    <property type="entry name" value="N-(1-d-carboxylethyl)-l-norvaline Dehydrogenase, domain 2"/>
    <property type="match status" value="1"/>
</dbReference>
<keyword evidence="4" id="KW-0472">Membrane</keyword>
<reference evidence="7 8" key="1">
    <citation type="journal article" date="2003" name="Int. J. Syst. Evol. Microbiol.">
        <title>Towards a standardized format for the description of a novel species (of an established genus): Ochrobactrum gallinifaecis sp. nov.</title>
        <authorList>
            <person name="Kampfer P."/>
            <person name="Buczolits S."/>
            <person name="Albrecht A."/>
            <person name="Busse H.J."/>
            <person name="Stackebrandt E."/>
        </authorList>
    </citation>
    <scope>NUCLEOTIDE SEQUENCE [LARGE SCALE GENOMIC DNA]</scope>
    <source>
        <strain evidence="7 8">ISO 196</strain>
    </source>
</reference>
<dbReference type="AlphaFoldDB" id="A0A502BJM7"/>
<dbReference type="PANTHER" id="PTHR22981">
    <property type="entry name" value="3-HYDROXYISOBUTYRATE DEHYDROGENASE-RELATED"/>
    <property type="match status" value="1"/>
</dbReference>
<keyword evidence="4" id="KW-1133">Transmembrane helix</keyword>
<dbReference type="GO" id="GO:0016616">
    <property type="term" value="F:oxidoreductase activity, acting on the CH-OH group of donors, NAD or NADP as acceptor"/>
    <property type="evidence" value="ECO:0007669"/>
    <property type="project" value="TreeGrafter"/>
</dbReference>
<protein>
    <submittedName>
        <fullName evidence="7">NAD(P)-dependent oxidoreductase</fullName>
    </submittedName>
</protein>
<dbReference type="EMBL" id="VEWJ01000013">
    <property type="protein sequence ID" value="TPF74274.1"/>
    <property type="molecule type" value="Genomic_DNA"/>
</dbReference>
<evidence type="ECO:0000256" key="4">
    <source>
        <dbReference type="SAM" id="Phobius"/>
    </source>
</evidence>
<proteinExistence type="predicted"/>
<dbReference type="InterPro" id="IPR036291">
    <property type="entry name" value="NAD(P)-bd_dom_sf"/>
</dbReference>
<feature type="domain" description="3-hydroxyisobutyrate dehydrogenase-like NAD-binding" evidence="6">
    <location>
        <begin position="180"/>
        <end position="299"/>
    </location>
</feature>
<evidence type="ECO:0000313" key="8">
    <source>
        <dbReference type="Proteomes" id="UP000315388"/>
    </source>
</evidence>
<evidence type="ECO:0000313" key="7">
    <source>
        <dbReference type="EMBL" id="TPF74274.1"/>
    </source>
</evidence>
<dbReference type="InterPro" id="IPR013328">
    <property type="entry name" value="6PGD_dom2"/>
</dbReference>